<accession>A0A6G3ZYK0</accession>
<reference evidence="1" key="1">
    <citation type="submission" date="2020-02" db="EMBL/GenBank/DDBJ databases">
        <authorList>
            <person name="Shen X.-R."/>
            <person name="Zhang Y.-X."/>
        </authorList>
    </citation>
    <scope>NUCLEOTIDE SEQUENCE</scope>
    <source>
        <strain evidence="1">SYP-B3998</strain>
    </source>
</reference>
<protein>
    <recommendedName>
        <fullName evidence="2">Pectate lyase superfamily protein domain-containing protein</fullName>
    </recommendedName>
</protein>
<proteinExistence type="predicted"/>
<sequence length="498" mass="53214">MGFLYASSYGAGTGGDDTVKLQTLFAAAAAQNKTAVLDAATFLVSGTLCPPSALVIQSNDTIIKAMPGIYTEIVTGGMQLATGRTVLFDLKNMTRSRLCGKLTLHCSGIANLCALAASTLVGGFTSVFESLVIQSAYIGIHNQATEASLPGTFTGSYFESIQFIDCANDIWIQGSCDDLAFGVIRSMSTIAIDNNTGVTFTSLYKHGGSQALDGLVIGSHAHVVCTHLYVEGSYRYPILLNGSYAKLTVLDLTLSPTFSSGCNAIVYTGQTSAEININLSGELKQALTPQSSIGIVKLYVKSSDIFKRIVNLSAPFSLNDMHLVLREGAPVSSEDVIYIQCQEGKIYGEVTPTNIDYLKVRKNKKRLEYVSSNGLTYYNTPSFDWFNRSAAGTTATFHFVLPINGTYLLSVVCKGANASFDHSARQAYLVSFSKGSSPSHSIGQIQQLNPIAKVGNAQTLSVTAPTDSGQISVTFTQRDPLIVDFNITGTLLSGEYTF</sequence>
<name>A0A6G3ZYK0_9BACL</name>
<dbReference type="AlphaFoldDB" id="A0A6G3ZYK0"/>
<comment type="caution">
    <text evidence="1">The sequence shown here is derived from an EMBL/GenBank/DDBJ whole genome shotgun (WGS) entry which is preliminary data.</text>
</comment>
<evidence type="ECO:0008006" key="2">
    <source>
        <dbReference type="Google" id="ProtNLM"/>
    </source>
</evidence>
<gene>
    <name evidence="1" type="ORF">GK047_14060</name>
</gene>
<dbReference type="Gene3D" id="2.160.20.10">
    <property type="entry name" value="Single-stranded right-handed beta-helix, Pectin lyase-like"/>
    <property type="match status" value="1"/>
</dbReference>
<dbReference type="EMBL" id="JAAIKC010000004">
    <property type="protein sequence ID" value="NEW07128.1"/>
    <property type="molecule type" value="Genomic_DNA"/>
</dbReference>
<dbReference type="SUPFAM" id="SSF51126">
    <property type="entry name" value="Pectin lyase-like"/>
    <property type="match status" value="1"/>
</dbReference>
<dbReference type="RefSeq" id="WP_205516780.1">
    <property type="nucleotide sequence ID" value="NZ_JAAIKC010000004.1"/>
</dbReference>
<organism evidence="1">
    <name type="scientific">Paenibacillus sp. SYP-B3998</name>
    <dbReference type="NCBI Taxonomy" id="2678564"/>
    <lineage>
        <taxon>Bacteria</taxon>
        <taxon>Bacillati</taxon>
        <taxon>Bacillota</taxon>
        <taxon>Bacilli</taxon>
        <taxon>Bacillales</taxon>
        <taxon>Paenibacillaceae</taxon>
        <taxon>Paenibacillus</taxon>
    </lineage>
</organism>
<evidence type="ECO:0000313" key="1">
    <source>
        <dbReference type="EMBL" id="NEW07128.1"/>
    </source>
</evidence>
<dbReference type="InterPro" id="IPR012334">
    <property type="entry name" value="Pectin_lyas_fold"/>
</dbReference>
<dbReference type="InterPro" id="IPR011050">
    <property type="entry name" value="Pectin_lyase_fold/virulence"/>
</dbReference>